<keyword evidence="3" id="KW-1185">Reference proteome</keyword>
<name>A0A9P3LRU2_9FUNG</name>
<reference evidence="2" key="1">
    <citation type="submission" date="2021-11" db="EMBL/GenBank/DDBJ databases">
        <authorList>
            <person name="Herlambang A."/>
            <person name="Guo Y."/>
            <person name="Takashima Y."/>
            <person name="Nishizawa T."/>
        </authorList>
    </citation>
    <scope>NUCLEOTIDE SEQUENCE</scope>
    <source>
        <strain evidence="2">E1425</strain>
    </source>
</reference>
<feature type="compositionally biased region" description="Polar residues" evidence="1">
    <location>
        <begin position="25"/>
        <end position="38"/>
    </location>
</feature>
<dbReference type="InterPro" id="IPR019141">
    <property type="entry name" value="DUF2045"/>
</dbReference>
<dbReference type="Pfam" id="PF09741">
    <property type="entry name" value="DUF2045"/>
    <property type="match status" value="1"/>
</dbReference>
<protein>
    <submittedName>
        <fullName evidence="2">Uncharacterized protein</fullName>
    </submittedName>
</protein>
<dbReference type="OrthoDB" id="1906921at2759"/>
<dbReference type="EMBL" id="BQFW01000001">
    <property type="protein sequence ID" value="GJJ68062.1"/>
    <property type="molecule type" value="Genomic_DNA"/>
</dbReference>
<organism evidence="2 3">
    <name type="scientific">Entomortierella parvispora</name>
    <dbReference type="NCBI Taxonomy" id="205924"/>
    <lineage>
        <taxon>Eukaryota</taxon>
        <taxon>Fungi</taxon>
        <taxon>Fungi incertae sedis</taxon>
        <taxon>Mucoromycota</taxon>
        <taxon>Mortierellomycotina</taxon>
        <taxon>Mortierellomycetes</taxon>
        <taxon>Mortierellales</taxon>
        <taxon>Mortierellaceae</taxon>
        <taxon>Entomortierella</taxon>
    </lineage>
</organism>
<accession>A0A9P3LRU2</accession>
<feature type="region of interest" description="Disordered" evidence="1">
    <location>
        <begin position="19"/>
        <end position="45"/>
    </location>
</feature>
<feature type="compositionally biased region" description="Low complexity" evidence="1">
    <location>
        <begin position="416"/>
        <end position="427"/>
    </location>
</feature>
<gene>
    <name evidence="2" type="ORF">EMPS_00408</name>
</gene>
<feature type="compositionally biased region" description="Low complexity" evidence="1">
    <location>
        <begin position="541"/>
        <end position="562"/>
    </location>
</feature>
<feature type="region of interest" description="Disordered" evidence="1">
    <location>
        <begin position="539"/>
        <end position="563"/>
    </location>
</feature>
<reference evidence="2" key="2">
    <citation type="journal article" date="2022" name="Microbiol. Resour. Announc.">
        <title>Whole-Genome Sequence of Entomortierella parvispora E1425, a Mucoromycotan Fungus Associated with Burkholderiaceae-Related Endosymbiotic Bacteria.</title>
        <authorList>
            <person name="Herlambang A."/>
            <person name="Guo Y."/>
            <person name="Takashima Y."/>
            <person name="Narisawa K."/>
            <person name="Ohta H."/>
            <person name="Nishizawa T."/>
        </authorList>
    </citation>
    <scope>NUCLEOTIDE SEQUENCE</scope>
    <source>
        <strain evidence="2">E1425</strain>
    </source>
</reference>
<dbReference type="PANTHER" id="PTHR21477:SF13">
    <property type="entry name" value="KIAA0930"/>
    <property type="match status" value="1"/>
</dbReference>
<proteinExistence type="predicted"/>
<evidence type="ECO:0000313" key="3">
    <source>
        <dbReference type="Proteomes" id="UP000827284"/>
    </source>
</evidence>
<evidence type="ECO:0000313" key="2">
    <source>
        <dbReference type="EMBL" id="GJJ68062.1"/>
    </source>
</evidence>
<dbReference type="Proteomes" id="UP000827284">
    <property type="component" value="Unassembled WGS sequence"/>
</dbReference>
<evidence type="ECO:0000256" key="1">
    <source>
        <dbReference type="SAM" id="MobiDB-lite"/>
    </source>
</evidence>
<feature type="region of interest" description="Disordered" evidence="1">
    <location>
        <begin position="256"/>
        <end position="288"/>
    </location>
</feature>
<comment type="caution">
    <text evidence="2">The sequence shown here is derived from an EMBL/GenBank/DDBJ whole genome shotgun (WGS) entry which is preliminary data.</text>
</comment>
<dbReference type="PANTHER" id="PTHR21477">
    <property type="entry name" value="ZGC:172139"/>
    <property type="match status" value="1"/>
</dbReference>
<sequence>MSDLLSILDRLVQENLHGPIDPSVVASSNSRQQPQQPHVTEDMDARDPRWKQLFKEFFLVDHSDDRNDDLLFFVQRVDEVENGGLGVDPVFVKRKIKSHTKPLGHQQLEQHLQEKGQRLLTPAQEAVVLWKDTFFLNVIVQLQCKLTVAVCSRVSETDPETGVVRTSMTCTRKHVSKRVYASPTKSRMDVKEESVECSWPLIYYVVDDFEDMFEQLMVRDNEYLCVELAVTLPTATISSTSVTGDSGGVTKISTSGLARHAQPVSSPDGLRAGKPFPSASFMTSPNTPGSARVSNKITLFQGAAGFQSLLGIYQQKAAPKIGKRSFKNLLGPLTVPTEFVMMRGPGGRGHAQVAITASNISDDPALAYVEEDSSPTNMGANGNGHGYGYNSPASTEKKLPPIPGVPDQPNDLSHHTTTSGSPAVTSSPVPPSKPRIEIVNTASPSQQQSAAAAPTPPPKASPTSVSSGARTFSTGSFFQSLRRISLSTLAQAGVFGVTSSSSSEFTSSTGVSGSGGVINAASSPTTTTTAHHPIHVHVNTSSHSLGRPSSASSPPSSPISVSGQKKQLNVAQVSYPLPPSSVSSAAGSTTESVTVGTRQEIEALVKQPQSLRCCMTFVNVPWTGIVTLLMNHAYSVQLSAINAAVPRSTAP</sequence>
<feature type="compositionally biased region" description="Low complexity" evidence="1">
    <location>
        <begin position="441"/>
        <end position="453"/>
    </location>
</feature>
<feature type="region of interest" description="Disordered" evidence="1">
    <location>
        <begin position="371"/>
        <end position="470"/>
    </location>
</feature>
<dbReference type="AlphaFoldDB" id="A0A9P3LRU2"/>